<evidence type="ECO:0000313" key="3">
    <source>
        <dbReference type="EMBL" id="AXJ03328.1"/>
    </source>
</evidence>
<evidence type="ECO:0000313" key="4">
    <source>
        <dbReference type="Proteomes" id="UP000254535"/>
    </source>
</evidence>
<keyword evidence="1" id="KW-0812">Transmembrane</keyword>
<evidence type="ECO:0000259" key="2">
    <source>
        <dbReference type="Pfam" id="PF20178"/>
    </source>
</evidence>
<dbReference type="InterPro" id="IPR046673">
    <property type="entry name" value="ToxA_N"/>
</dbReference>
<keyword evidence="1" id="KW-1133">Transmembrane helix</keyword>
<reference evidence="3 4" key="1">
    <citation type="submission" date="2017-07" db="EMBL/GenBank/DDBJ databases">
        <title>Genome sequence of Pseudomonas NEP1.</title>
        <authorList>
            <person name="Nascimento F.X."/>
        </authorList>
    </citation>
    <scope>NUCLEOTIDE SEQUENCE [LARGE SCALE GENOMIC DNA]</scope>
    <source>
        <strain evidence="3 4">NEP1</strain>
    </source>
</reference>
<proteinExistence type="predicted"/>
<evidence type="ECO:0000256" key="1">
    <source>
        <dbReference type="SAM" id="Phobius"/>
    </source>
</evidence>
<gene>
    <name evidence="3" type="ORF">CFN16_04070</name>
</gene>
<feature type="domain" description="Dermonecrotic toxin N-terminal" evidence="2">
    <location>
        <begin position="731"/>
        <end position="942"/>
    </location>
</feature>
<sequence>MSAMKKNLFETGLSKVDQGFVEFERMLGGVPSFKSFLQEMMLKELQTLLPDIYISKTYITARNQEIVNPQPTGLVMDVVMQCLALGRAPVYDASQYGVYDWPDSTDDEDRIRGLDVVAVGSLIGNVLGSLAQQYPPLLAQYWAASSGKDDKGRELPSRSRQLQDVCAALFWQELSATVQLQGVRPEVEESFAVFIRGASMTPAYSVSLQLENGRFATLAGCFVTYLSGRSVSELIPGDDEWVVLYTHVNGLETFRTSTIMQRVLEQRLSNPDSRLQLLKGVALEDAAQVRQVPDIRYLNIQGELFHILTAQLLEQQQRDVTWYLRQLEKTGADLQAVIQSIESVHRQQTVSDAAKGRIAHLLILMNKKNRPQWLKDAPAAHQEVFASMEKGLFRSQVALHESMGGVSSFQEYVRGVVETHICADDTQRVDPDTVWVTVQHSLPMGSRRIEHIERKTLTQLFMYGVHDKGAAYSIKFEAFHNNPRLTASNIERAIRQFDLRVQYANERNDRFGRASVREAMRKVLEQQIAVSNFAAILQKHISPQAQDMVQRYLLGKPEMEASGVAFRPYYKPFRDMLAFRAKGAAPDHSRHVLYAPGAPTGQQWFEFTDLTALKRQFIAWGFEPRDRDFLTGQAFSENRAEFEKDYLSFSEPGPVFQPWWWGDVTLVQWTQGPDDVPLTEAIHRIIDWEVAEEKVATPVWYRNAAAQDRELLTRLNTEFKAIYEVSKDELNIPTMVSFSRDLVMDRLNRHLRGADPKHPLIDPDQVNVKVRGQEWMTLTQLFIQWQLWPSDGQVAFASRNGASLGNLNASVVRALISLKPAMAYEWHLVDHFANSPKQSLKAKLFCKVKQNEMLKAAVTQKMQGSLSSEQFNWLAGLVEGLDHDRPHELEPFKPGTTPQEGIYTLTLEGRRIEGAYTFGRRVAGKLQLLVYIPKAPDGLSFRPLESLTLGLKGGSLGNHVIALARLEHRAVVQNFVIRCQQAANTLPAPALNSSYAVTHFKFEFDSMVSRVLSDVDHQTTTPAERFWNTVLVVTELAVDIVSLFVPPVGLVASIVRITRSIVQGIVAYSLGDDDAGRNHLASAWRSSILLYVGVIAGVGGSVSAVGALTRVKDIADIVSTATGVPVGIGYITAAVSPHVIADSKTHIVG</sequence>
<dbReference type="RefSeq" id="WP_115076588.1">
    <property type="nucleotide sequence ID" value="NZ_CP022313.1"/>
</dbReference>
<dbReference type="Proteomes" id="UP000254535">
    <property type="component" value="Chromosome"/>
</dbReference>
<dbReference type="Pfam" id="PF20178">
    <property type="entry name" value="ToxA_N"/>
    <property type="match status" value="2"/>
</dbReference>
<organism evidence="3 4">
    <name type="scientific">Pseudomonas fluorescens</name>
    <dbReference type="NCBI Taxonomy" id="294"/>
    <lineage>
        <taxon>Bacteria</taxon>
        <taxon>Pseudomonadati</taxon>
        <taxon>Pseudomonadota</taxon>
        <taxon>Gammaproteobacteria</taxon>
        <taxon>Pseudomonadales</taxon>
        <taxon>Pseudomonadaceae</taxon>
        <taxon>Pseudomonas</taxon>
    </lineage>
</organism>
<accession>A0A345US76</accession>
<keyword evidence="1" id="KW-0472">Membrane</keyword>
<dbReference type="EMBL" id="CP022313">
    <property type="protein sequence ID" value="AXJ03328.1"/>
    <property type="molecule type" value="Genomic_DNA"/>
</dbReference>
<feature type="transmembrane region" description="Helical" evidence="1">
    <location>
        <begin position="1088"/>
        <end position="1108"/>
    </location>
</feature>
<dbReference type="AlphaFoldDB" id="A0A345US76"/>
<protein>
    <recommendedName>
        <fullName evidence="2">Dermonecrotic toxin N-terminal domain-containing protein</fullName>
    </recommendedName>
</protein>
<feature type="domain" description="Dermonecrotic toxin N-terminal" evidence="2">
    <location>
        <begin position="408"/>
        <end position="629"/>
    </location>
</feature>
<name>A0A345US76_PSEFL</name>